<keyword evidence="2" id="KW-1185">Reference proteome</keyword>
<name>A0AAW7YYH8_9STAP</name>
<dbReference type="Proteomes" id="UP001170310">
    <property type="component" value="Unassembled WGS sequence"/>
</dbReference>
<protein>
    <submittedName>
        <fullName evidence="1">Uncharacterized protein</fullName>
    </submittedName>
</protein>
<comment type="caution">
    <text evidence="1">The sequence shown here is derived from an EMBL/GenBank/DDBJ whole genome shotgun (WGS) entry which is preliminary data.</text>
</comment>
<accession>A0AAW7YYH8</accession>
<feature type="non-terminal residue" evidence="1">
    <location>
        <position position="86"/>
    </location>
</feature>
<evidence type="ECO:0000313" key="2">
    <source>
        <dbReference type="Proteomes" id="UP001170310"/>
    </source>
</evidence>
<feature type="non-terminal residue" evidence="1">
    <location>
        <position position="1"/>
    </location>
</feature>
<gene>
    <name evidence="1" type="ORF">Q4528_14400</name>
</gene>
<organism evidence="1 2">
    <name type="scientific">Staphylococcus pasteuri_A</name>
    <dbReference type="NCBI Taxonomy" id="3062664"/>
    <lineage>
        <taxon>Bacteria</taxon>
        <taxon>Bacillati</taxon>
        <taxon>Bacillota</taxon>
        <taxon>Bacilli</taxon>
        <taxon>Bacillales</taxon>
        <taxon>Staphylococcaceae</taxon>
        <taxon>Staphylococcus</taxon>
    </lineage>
</organism>
<dbReference type="AlphaFoldDB" id="A0AAW7YYH8"/>
<sequence length="86" mass="8885">DVVVGGFGIDTLNIMHRGEQGDTGGVTLRLFDDQGAEVSSLTSSSTAGDTEQEVIAFFDAIGTATTTGASVGIGRSVEYTEVERVN</sequence>
<reference evidence="1" key="1">
    <citation type="submission" date="2023-07" db="EMBL/GenBank/DDBJ databases">
        <title>Genome content predicts the carbon catabolic preferences of heterotrophic bacteria.</title>
        <authorList>
            <person name="Gralka M."/>
        </authorList>
    </citation>
    <scope>NUCLEOTIDE SEQUENCE</scope>
    <source>
        <strain evidence="1">E2R20</strain>
    </source>
</reference>
<dbReference type="EMBL" id="JAUOQO010000479">
    <property type="protein sequence ID" value="MDO6575303.1"/>
    <property type="molecule type" value="Genomic_DNA"/>
</dbReference>
<evidence type="ECO:0000313" key="1">
    <source>
        <dbReference type="EMBL" id="MDO6575303.1"/>
    </source>
</evidence>
<proteinExistence type="predicted"/>
<dbReference type="RefSeq" id="WP_303522326.1">
    <property type="nucleotide sequence ID" value="NZ_JAUOQO010000479.1"/>
</dbReference>